<sequence length="356" mass="36330">MQVSLGSLAVATVLLAGCDAAPQEAATESRAPTVSSAPSPTPTESADEGPGSRFEFACPDFTETIAELLGGDVQLDATVPETAGGPRWLGGPAQYAIPQLGGLVCEFGGAQDGSGSSATIFVVPDGAGAITARAEVYGDGEEPRCSPLLEDFSCTWVDLVAGSYAELRSSGIAVDDVDEAEARLDAAISGIRSYLVALPASDDRWAPPTETVAIAEGCGGILPPEALAGALGSPELAIGFPAGGWSIEAWTLVDEWDALPCYYYEVGVDPFTSSVGELTFLPGGAWAFVSAVRGTPVTLPGEDHAAVSCGTSEEWACTIDVLAGGSWLRWATDVEPDDPPEYAAAIAATIVAGVRG</sequence>
<gene>
    <name evidence="2" type="ORF">GCM10022200_28280</name>
</gene>
<evidence type="ECO:0000313" key="3">
    <source>
        <dbReference type="Proteomes" id="UP001501697"/>
    </source>
</evidence>
<dbReference type="Proteomes" id="UP001501697">
    <property type="component" value="Unassembled WGS sequence"/>
</dbReference>
<proteinExistence type="predicted"/>
<reference evidence="3" key="1">
    <citation type="journal article" date="2019" name="Int. J. Syst. Evol. Microbiol.">
        <title>The Global Catalogue of Microorganisms (GCM) 10K type strain sequencing project: providing services to taxonomists for standard genome sequencing and annotation.</title>
        <authorList>
            <consortium name="The Broad Institute Genomics Platform"/>
            <consortium name="The Broad Institute Genome Sequencing Center for Infectious Disease"/>
            <person name="Wu L."/>
            <person name="Ma J."/>
        </authorList>
    </citation>
    <scope>NUCLEOTIDE SEQUENCE [LARGE SCALE GENOMIC DNA]</scope>
    <source>
        <strain evidence="3">JCM 16544</strain>
    </source>
</reference>
<keyword evidence="3" id="KW-1185">Reference proteome</keyword>
<accession>A0ABP7AXA8</accession>
<evidence type="ECO:0008006" key="4">
    <source>
        <dbReference type="Google" id="ProtNLM"/>
    </source>
</evidence>
<evidence type="ECO:0000313" key="2">
    <source>
        <dbReference type="EMBL" id="GAA3642766.1"/>
    </source>
</evidence>
<dbReference type="EMBL" id="BAAAYU010000005">
    <property type="protein sequence ID" value="GAA3642766.1"/>
    <property type="molecule type" value="Genomic_DNA"/>
</dbReference>
<feature type="compositionally biased region" description="Low complexity" evidence="1">
    <location>
        <begin position="31"/>
        <end position="44"/>
    </location>
</feature>
<organism evidence="2 3">
    <name type="scientific">Microbacterium awajiense</name>
    <dbReference type="NCBI Taxonomy" id="415214"/>
    <lineage>
        <taxon>Bacteria</taxon>
        <taxon>Bacillati</taxon>
        <taxon>Actinomycetota</taxon>
        <taxon>Actinomycetes</taxon>
        <taxon>Micrococcales</taxon>
        <taxon>Microbacteriaceae</taxon>
        <taxon>Microbacterium</taxon>
    </lineage>
</organism>
<name>A0ABP7AXA8_9MICO</name>
<feature type="region of interest" description="Disordered" evidence="1">
    <location>
        <begin position="24"/>
        <end position="54"/>
    </location>
</feature>
<evidence type="ECO:0000256" key="1">
    <source>
        <dbReference type="SAM" id="MobiDB-lite"/>
    </source>
</evidence>
<comment type="caution">
    <text evidence="2">The sequence shown here is derived from an EMBL/GenBank/DDBJ whole genome shotgun (WGS) entry which is preliminary data.</text>
</comment>
<protein>
    <recommendedName>
        <fullName evidence="4">DUF3558 domain-containing protein</fullName>
    </recommendedName>
</protein>